<name>A0AAV1IMZ8_9CHLO</name>
<dbReference type="Pfam" id="PF01327">
    <property type="entry name" value="Pep_deformylase"/>
    <property type="match status" value="1"/>
</dbReference>
<dbReference type="NCBIfam" id="NF001159">
    <property type="entry name" value="PRK00150.1-3"/>
    <property type="match status" value="1"/>
</dbReference>
<keyword evidence="5 7" id="KW-0648">Protein biosynthesis</keyword>
<keyword evidence="7" id="KW-0150">Chloroplast</keyword>
<dbReference type="FunFam" id="3.90.45.10:FF:000003">
    <property type="entry name" value="Peptide deformylase"/>
    <property type="match status" value="1"/>
</dbReference>
<comment type="caution">
    <text evidence="8">The sequence shown here is derived from an EMBL/GenBank/DDBJ whole genome shotgun (WGS) entry which is preliminary data.</text>
</comment>
<evidence type="ECO:0000256" key="5">
    <source>
        <dbReference type="ARBA" id="ARBA00022917"/>
    </source>
</evidence>
<keyword evidence="3 7" id="KW-0479">Metal-binding</keyword>
<dbReference type="EC" id="3.5.1.88" evidence="2 7"/>
<dbReference type="AlphaFoldDB" id="A0AAV1IMZ8"/>
<reference evidence="8 9" key="1">
    <citation type="submission" date="2023-10" db="EMBL/GenBank/DDBJ databases">
        <authorList>
            <person name="Maclean D."/>
            <person name="Macfadyen A."/>
        </authorList>
    </citation>
    <scope>NUCLEOTIDE SEQUENCE [LARGE SCALE GENOMIC DNA]</scope>
</reference>
<protein>
    <recommendedName>
        <fullName evidence="2 7">Peptide deformylase</fullName>
        <ecNumber evidence="2 7">3.5.1.88</ecNumber>
    </recommendedName>
</protein>
<dbReference type="PRINTS" id="PR01576">
    <property type="entry name" value="PDEFORMYLASE"/>
</dbReference>
<dbReference type="InterPro" id="IPR023635">
    <property type="entry name" value="Peptide_deformylase"/>
</dbReference>
<evidence type="ECO:0000313" key="8">
    <source>
        <dbReference type="EMBL" id="CAK0787354.1"/>
    </source>
</evidence>
<dbReference type="PANTHER" id="PTHR10458:SF2">
    <property type="entry name" value="PEPTIDE DEFORMYLASE, MITOCHONDRIAL"/>
    <property type="match status" value="1"/>
</dbReference>
<dbReference type="GO" id="GO:0042586">
    <property type="term" value="F:peptide deformylase activity"/>
    <property type="evidence" value="ECO:0007669"/>
    <property type="project" value="UniProtKB-EC"/>
</dbReference>
<dbReference type="GO" id="GO:0005739">
    <property type="term" value="C:mitochondrion"/>
    <property type="evidence" value="ECO:0007669"/>
    <property type="project" value="TreeGrafter"/>
</dbReference>
<comment type="similarity">
    <text evidence="1 7">Belongs to the polypeptide deformylase family.</text>
</comment>
<dbReference type="GO" id="GO:0046872">
    <property type="term" value="F:metal ion binding"/>
    <property type="evidence" value="ECO:0007669"/>
    <property type="project" value="UniProtKB-KW"/>
</dbReference>
<sequence>MYLQCNLDTTQGLQAQRICFPSCGRAHALMTRQTLTGLYHRCPQSRCRRKGVSTVAILRIFQQKNKTKIVRSGTPVLRKVADRVPDNMFGTKELQDLVDTMVAAMREAPGVGLAAPQIGVSMQVIVLEDRPEYMRGLPPGKAEQMEREPFELRVICNPKLRAMDESGARFYEGCLSVPGYQACVDRYQHIEVSGSTPEGKPVTFKASGWQARILQHEYDHIKGTLYVDRMHSKTFVHASVMPTQPVEAAMPLGPCECSHLLE</sequence>
<dbReference type="Gene3D" id="3.90.45.10">
    <property type="entry name" value="Peptide deformylase"/>
    <property type="match status" value="1"/>
</dbReference>
<dbReference type="CDD" id="cd00487">
    <property type="entry name" value="Pep_deformylase"/>
    <property type="match status" value="1"/>
</dbReference>
<organism evidence="8 9">
    <name type="scientific">Coccomyxa viridis</name>
    <dbReference type="NCBI Taxonomy" id="1274662"/>
    <lineage>
        <taxon>Eukaryota</taxon>
        <taxon>Viridiplantae</taxon>
        <taxon>Chlorophyta</taxon>
        <taxon>core chlorophytes</taxon>
        <taxon>Trebouxiophyceae</taxon>
        <taxon>Trebouxiophyceae incertae sedis</taxon>
        <taxon>Coccomyxaceae</taxon>
        <taxon>Coccomyxa</taxon>
    </lineage>
</organism>
<comment type="subcellular location">
    <subcellularLocation>
        <location evidence="7">Plastid</location>
        <location evidence="7">Chloroplast</location>
    </subcellularLocation>
</comment>
<accession>A0AAV1IMZ8</accession>
<keyword evidence="9" id="KW-1185">Reference proteome</keyword>
<dbReference type="PANTHER" id="PTHR10458">
    <property type="entry name" value="PEPTIDE DEFORMYLASE"/>
    <property type="match status" value="1"/>
</dbReference>
<evidence type="ECO:0000256" key="4">
    <source>
        <dbReference type="ARBA" id="ARBA00022801"/>
    </source>
</evidence>
<keyword evidence="7" id="KW-0934">Plastid</keyword>
<evidence type="ECO:0000256" key="1">
    <source>
        <dbReference type="ARBA" id="ARBA00010759"/>
    </source>
</evidence>
<dbReference type="GO" id="GO:0009507">
    <property type="term" value="C:chloroplast"/>
    <property type="evidence" value="ECO:0007669"/>
    <property type="project" value="UniProtKB-SubCell"/>
</dbReference>
<gene>
    <name evidence="8" type="ORF">CVIRNUC_010574</name>
</gene>
<dbReference type="NCBIfam" id="TIGR00079">
    <property type="entry name" value="pept_deformyl"/>
    <property type="match status" value="1"/>
</dbReference>
<evidence type="ECO:0000313" key="9">
    <source>
        <dbReference type="Proteomes" id="UP001314263"/>
    </source>
</evidence>
<keyword evidence="4 7" id="KW-0378">Hydrolase</keyword>
<dbReference type="EMBL" id="CAUYUE010000017">
    <property type="protein sequence ID" value="CAK0787354.1"/>
    <property type="molecule type" value="Genomic_DNA"/>
</dbReference>
<proteinExistence type="inferred from homology"/>
<evidence type="ECO:0000256" key="3">
    <source>
        <dbReference type="ARBA" id="ARBA00022723"/>
    </source>
</evidence>
<comment type="catalytic activity">
    <reaction evidence="7">
        <text>N-terminal N-formyl-L-methionyl-[peptide] + H2O = N-terminal L-methionyl-[peptide] + formate</text>
        <dbReference type="Rhea" id="RHEA:24420"/>
        <dbReference type="Rhea" id="RHEA-COMP:10639"/>
        <dbReference type="Rhea" id="RHEA-COMP:10640"/>
        <dbReference type="ChEBI" id="CHEBI:15377"/>
        <dbReference type="ChEBI" id="CHEBI:15740"/>
        <dbReference type="ChEBI" id="CHEBI:49298"/>
        <dbReference type="ChEBI" id="CHEBI:64731"/>
        <dbReference type="EC" id="3.5.1.88"/>
    </reaction>
</comment>
<dbReference type="Proteomes" id="UP001314263">
    <property type="component" value="Unassembled WGS sequence"/>
</dbReference>
<comment type="function">
    <text evidence="6 7">Removes the formyl group from the N-terminal Met of newly synthesized proteins.</text>
</comment>
<dbReference type="HAMAP" id="MF_00163">
    <property type="entry name" value="Pep_deformylase"/>
    <property type="match status" value="1"/>
</dbReference>
<dbReference type="SUPFAM" id="SSF56420">
    <property type="entry name" value="Peptide deformylase"/>
    <property type="match status" value="1"/>
</dbReference>
<dbReference type="InterPro" id="IPR036821">
    <property type="entry name" value="Peptide_deformylase_sf"/>
</dbReference>
<keyword evidence="7" id="KW-0809">Transit peptide</keyword>
<evidence type="ECO:0000256" key="7">
    <source>
        <dbReference type="RuleBase" id="RU362111"/>
    </source>
</evidence>
<dbReference type="GO" id="GO:0006412">
    <property type="term" value="P:translation"/>
    <property type="evidence" value="ECO:0007669"/>
    <property type="project" value="UniProtKB-KW"/>
</dbReference>
<evidence type="ECO:0000256" key="6">
    <source>
        <dbReference type="ARBA" id="ARBA00037114"/>
    </source>
</evidence>
<evidence type="ECO:0000256" key="2">
    <source>
        <dbReference type="ARBA" id="ARBA00012175"/>
    </source>
</evidence>